<evidence type="ECO:0000256" key="8">
    <source>
        <dbReference type="ARBA" id="ARBA00022989"/>
    </source>
</evidence>
<dbReference type="Gene3D" id="2.130.10.10">
    <property type="entry name" value="YVTN repeat-like/Quinoprotein amine dehydrogenase"/>
    <property type="match status" value="1"/>
</dbReference>
<dbReference type="InterPro" id="IPR026895">
    <property type="entry name" value="EMC1"/>
</dbReference>
<dbReference type="GO" id="GO:0072546">
    <property type="term" value="C:EMC complex"/>
    <property type="evidence" value="ECO:0007669"/>
    <property type="project" value="InterPro"/>
</dbReference>
<evidence type="ECO:0000256" key="5">
    <source>
        <dbReference type="ARBA" id="ARBA00022692"/>
    </source>
</evidence>
<dbReference type="InterPro" id="IPR011678">
    <property type="entry name" value="EMC1_C"/>
</dbReference>
<dbReference type="eggNOG" id="KOG2103">
    <property type="taxonomic scope" value="Eukaryota"/>
</dbReference>
<evidence type="ECO:0000313" key="15">
    <source>
        <dbReference type="EMBL" id="EON69957.1"/>
    </source>
</evidence>
<evidence type="ECO:0000256" key="2">
    <source>
        <dbReference type="ARBA" id="ARBA00007904"/>
    </source>
</evidence>
<dbReference type="InterPro" id="IPR058545">
    <property type="entry name" value="Beta-prop_EMC1_1st"/>
</dbReference>
<dbReference type="RefSeq" id="XP_007785274.1">
    <property type="nucleotide sequence ID" value="XM_007787084.1"/>
</dbReference>
<evidence type="ECO:0000259" key="13">
    <source>
        <dbReference type="Pfam" id="PF07774"/>
    </source>
</evidence>
<proteinExistence type="inferred from homology"/>
<dbReference type="OrthoDB" id="28092at2759"/>
<comment type="subcellular location">
    <subcellularLocation>
        <location evidence="1">Endoplasmic reticulum membrane</location>
        <topology evidence="1">Single-pass type I membrane protein</topology>
    </subcellularLocation>
</comment>
<dbReference type="SUPFAM" id="SSF50998">
    <property type="entry name" value="Quinoprotein alcohol dehydrogenase-like"/>
    <property type="match status" value="2"/>
</dbReference>
<sequence>MRLHALLSLASLLPSALAVFADDAYHVDYHHALLGLPQQHTSFFQQPYAGSKAALIYTLSDKLVLGAVNPKDGHIVWRQSLASSDAIKSWLRAGQGQDTVVAAVGSHVTAWSAADGRLVWSAESLSGPVQDLEIIEIEDSEVSAGPKDVLVLFNASTPVVSRLDGKTGQVKWSFEDESGDAPLQVLASGAGIHYVSLHTTLLGGLKIKVVSLDQSTGHKTDQYSLSSESDLSSVDSILFVGANSASPILAWTDKFSRALKVNIVGTKSVASLDIEGKDGVGIDTISLHAPLATNSMPHFLVQIQTAQSHWADVYHIDLKRSLISKAYSLPRVAGKGAFATSTVDANVYFTRITADEVTVVSSVSHGILGRWPLKATAVPDLSDQPYPVSAVSEVVSRSGSAQAVRSAVLFSNGEWALIRNGEVTWSRPEALAGVTAAIWAELPETESLADQLEIESHGNILAAYIHRVKRHAGDLQYLPGWLQKLPSRILANFSGGSTRRPLDGLQKDSFGFRKLIVVATEKGRMAALNAGGSGKILWSMDTVPLTAEEKWTPQLRTSSGGAIAVHDQARGLSLLIDAATGKLLPVDPHVNSAFRHPSTGAAVVSYSLAEGEVRAHTPGQENPIPLWRFLPATDESILDITPRPADDPVASIGKVLGDRRVLYKYLNPNLVLVTAVHRTASTLSVYLLDSTSGDVLYTASHSGVDVTRKITSAISENWFTYSYTLDVSSSSLSRGHQLVVAELYESAIPDDRGPLDTAANYSSFQPAAAPGDVAKPHVVSQTFQISEEISKMSVTQTRQGITSRQLLAVLPESNSIVGIPRNVIDPRRPVGRDPTPAEVTEGLVRYSPVVDFDPKWYLNHKREVFGIVGLITSPSLLESTSLIFAYGLDLFGTRVTPSFSFDVLGKDFNKLQMLATVVALFVGVMFVAPLVRRKQINSRWQIT</sequence>
<dbReference type="OMA" id="SWAEVYH"/>
<evidence type="ECO:0000256" key="12">
    <source>
        <dbReference type="SAM" id="SignalP"/>
    </source>
</evidence>
<evidence type="ECO:0000256" key="4">
    <source>
        <dbReference type="ARBA" id="ARBA00020824"/>
    </source>
</evidence>
<dbReference type="InterPro" id="IPR011047">
    <property type="entry name" value="Quinoprotein_ADH-like_sf"/>
</dbReference>
<name>R7Z720_CONA1</name>
<dbReference type="GeneID" id="19906533"/>
<organism evidence="15 16">
    <name type="scientific">Coniosporium apollinis (strain CBS 100218)</name>
    <name type="common">Rock-inhabiting black yeast</name>
    <dbReference type="NCBI Taxonomy" id="1168221"/>
    <lineage>
        <taxon>Eukaryota</taxon>
        <taxon>Fungi</taxon>
        <taxon>Dikarya</taxon>
        <taxon>Ascomycota</taxon>
        <taxon>Pezizomycotina</taxon>
        <taxon>Dothideomycetes</taxon>
        <taxon>Dothideomycetes incertae sedis</taxon>
        <taxon>Coniosporium</taxon>
    </lineage>
</organism>
<dbReference type="STRING" id="1168221.R7Z720"/>
<evidence type="ECO:0000256" key="1">
    <source>
        <dbReference type="ARBA" id="ARBA00004115"/>
    </source>
</evidence>
<dbReference type="GO" id="GO:0034975">
    <property type="term" value="P:protein folding in endoplasmic reticulum"/>
    <property type="evidence" value="ECO:0007669"/>
    <property type="project" value="TreeGrafter"/>
</dbReference>
<evidence type="ECO:0000256" key="10">
    <source>
        <dbReference type="ARBA" id="ARBA00023180"/>
    </source>
</evidence>
<keyword evidence="10" id="KW-0325">Glycoprotein</keyword>
<protein>
    <recommendedName>
        <fullName evidence="4">ER membrane protein complex subunit 1</fullName>
    </recommendedName>
</protein>
<dbReference type="PANTHER" id="PTHR21573:SF0">
    <property type="entry name" value="ER MEMBRANE PROTEIN COMPLEX SUBUNIT 1"/>
    <property type="match status" value="1"/>
</dbReference>
<dbReference type="InterPro" id="IPR015943">
    <property type="entry name" value="WD40/YVTN_repeat-like_dom_sf"/>
</dbReference>
<feature type="signal peptide" evidence="12">
    <location>
        <begin position="1"/>
        <end position="18"/>
    </location>
</feature>
<keyword evidence="7" id="KW-0256">Endoplasmic reticulum</keyword>
<dbReference type="EMBL" id="JH767645">
    <property type="protein sequence ID" value="EON69957.1"/>
    <property type="molecule type" value="Genomic_DNA"/>
</dbReference>
<keyword evidence="9 11" id="KW-0472">Membrane</keyword>
<keyword evidence="6 12" id="KW-0732">Signal</keyword>
<accession>R7Z720</accession>
<evidence type="ECO:0000256" key="7">
    <source>
        <dbReference type="ARBA" id="ARBA00022824"/>
    </source>
</evidence>
<feature type="transmembrane region" description="Helical" evidence="11">
    <location>
        <begin position="911"/>
        <end position="931"/>
    </location>
</feature>
<keyword evidence="5 11" id="KW-0812">Transmembrane</keyword>
<comment type="subunit">
    <text evidence="3">Component of the ER membrane protein complex (EMC).</text>
</comment>
<dbReference type="Pfam" id="PF25293">
    <property type="entry name" value="Beta-prop_EMC1_N"/>
    <property type="match status" value="1"/>
</dbReference>
<dbReference type="Proteomes" id="UP000016924">
    <property type="component" value="Unassembled WGS sequence"/>
</dbReference>
<dbReference type="Pfam" id="PF07774">
    <property type="entry name" value="EMC1_C"/>
    <property type="match status" value="1"/>
</dbReference>
<keyword evidence="8 11" id="KW-1133">Transmembrane helix</keyword>
<evidence type="ECO:0000259" key="14">
    <source>
        <dbReference type="Pfam" id="PF25293"/>
    </source>
</evidence>
<gene>
    <name evidence="15" type="ORF">W97_09222</name>
</gene>
<evidence type="ECO:0000256" key="11">
    <source>
        <dbReference type="SAM" id="Phobius"/>
    </source>
</evidence>
<feature type="domain" description="EMC1 first beta-propeller" evidence="14">
    <location>
        <begin position="18"/>
        <end position="429"/>
    </location>
</feature>
<evidence type="ECO:0000313" key="16">
    <source>
        <dbReference type="Proteomes" id="UP000016924"/>
    </source>
</evidence>
<evidence type="ECO:0000256" key="9">
    <source>
        <dbReference type="ARBA" id="ARBA00023136"/>
    </source>
</evidence>
<dbReference type="PANTHER" id="PTHR21573">
    <property type="entry name" value="ER MEMBRANE PROTEIN COMPLEX SUBUNIT 1"/>
    <property type="match status" value="1"/>
</dbReference>
<dbReference type="HOGENOM" id="CLU_005034_0_1_1"/>
<evidence type="ECO:0000256" key="3">
    <source>
        <dbReference type="ARBA" id="ARBA00011276"/>
    </source>
</evidence>
<dbReference type="AlphaFoldDB" id="R7Z720"/>
<feature type="domain" description="ER membrane protein complex subunit 1 C-terminal" evidence="13">
    <location>
        <begin position="715"/>
        <end position="940"/>
    </location>
</feature>
<evidence type="ECO:0000256" key="6">
    <source>
        <dbReference type="ARBA" id="ARBA00022729"/>
    </source>
</evidence>
<comment type="similarity">
    <text evidence="2">Belongs to the EMC1 family.</text>
</comment>
<reference evidence="16" key="1">
    <citation type="submission" date="2012-06" db="EMBL/GenBank/DDBJ databases">
        <title>The genome sequence of Coniosporium apollinis CBS 100218.</title>
        <authorList>
            <consortium name="The Broad Institute Genome Sequencing Platform"/>
            <person name="Cuomo C."/>
            <person name="Gorbushina A."/>
            <person name="Noack S."/>
            <person name="Walker B."/>
            <person name="Young S.K."/>
            <person name="Zeng Q."/>
            <person name="Gargeya S."/>
            <person name="Fitzgerald M."/>
            <person name="Haas B."/>
            <person name="Abouelleil A."/>
            <person name="Alvarado L."/>
            <person name="Arachchi H.M."/>
            <person name="Berlin A.M."/>
            <person name="Chapman S.B."/>
            <person name="Goldberg J."/>
            <person name="Griggs A."/>
            <person name="Gujja S."/>
            <person name="Hansen M."/>
            <person name="Howarth C."/>
            <person name="Imamovic A."/>
            <person name="Larimer J."/>
            <person name="McCowan C."/>
            <person name="Montmayeur A."/>
            <person name="Murphy C."/>
            <person name="Neiman D."/>
            <person name="Pearson M."/>
            <person name="Priest M."/>
            <person name="Roberts A."/>
            <person name="Saif S."/>
            <person name="Shea T."/>
            <person name="Sisk P."/>
            <person name="Sykes S."/>
            <person name="Wortman J."/>
            <person name="Nusbaum C."/>
            <person name="Birren B."/>
        </authorList>
    </citation>
    <scope>NUCLEOTIDE SEQUENCE [LARGE SCALE GENOMIC DNA]</scope>
    <source>
        <strain evidence="16">CBS 100218</strain>
    </source>
</reference>
<keyword evidence="16" id="KW-1185">Reference proteome</keyword>
<feature type="chain" id="PRO_5004450533" description="ER membrane protein complex subunit 1" evidence="12">
    <location>
        <begin position="19"/>
        <end position="943"/>
    </location>
</feature>